<reference evidence="6 7" key="1">
    <citation type="submission" date="2021-02" db="EMBL/GenBank/DDBJ databases">
        <title>Porcisia hertigi Genome sequencing and assembly.</title>
        <authorList>
            <person name="Almutairi H."/>
            <person name="Gatherer D."/>
        </authorList>
    </citation>
    <scope>NUCLEOTIDE SEQUENCE [LARGE SCALE GENOMIC DNA]</scope>
    <source>
        <strain evidence="6 7">C119</strain>
    </source>
</reference>
<dbReference type="GeneID" id="94290147"/>
<comment type="similarity">
    <text evidence="1 5">Belongs to the GPN-loop GTPase family.</text>
</comment>
<protein>
    <recommendedName>
        <fullName evidence="5">GPN-loop GTPase 2</fullName>
    </recommendedName>
</protein>
<dbReference type="RefSeq" id="XP_067756254.1">
    <property type="nucleotide sequence ID" value="XM_067900070.1"/>
</dbReference>
<dbReference type="PANTHER" id="PTHR21231:SF3">
    <property type="entry name" value="GPN-LOOP GTPASE 2"/>
    <property type="match status" value="1"/>
</dbReference>
<dbReference type="KEGG" id="phet:94290147"/>
<name>A0A836HL38_9TRYP</name>
<dbReference type="GO" id="GO:0005525">
    <property type="term" value="F:GTP binding"/>
    <property type="evidence" value="ECO:0007669"/>
    <property type="project" value="UniProtKB-KW"/>
</dbReference>
<gene>
    <name evidence="6" type="ORF">JKF63_04076</name>
</gene>
<dbReference type="EMBL" id="JAFJZO010000026">
    <property type="protein sequence ID" value="KAG5501807.1"/>
    <property type="molecule type" value="Genomic_DNA"/>
</dbReference>
<accession>A0A836HL38</accession>
<keyword evidence="3 5" id="KW-0378">Hydrolase</keyword>
<dbReference type="InterPro" id="IPR004130">
    <property type="entry name" value="Gpn"/>
</dbReference>
<evidence type="ECO:0000256" key="1">
    <source>
        <dbReference type="ARBA" id="ARBA00005290"/>
    </source>
</evidence>
<dbReference type="PANTHER" id="PTHR21231">
    <property type="entry name" value="XPA-BINDING PROTEIN 1-RELATED"/>
    <property type="match status" value="1"/>
</dbReference>
<evidence type="ECO:0000313" key="6">
    <source>
        <dbReference type="EMBL" id="KAG5501807.1"/>
    </source>
</evidence>
<evidence type="ECO:0000313" key="7">
    <source>
        <dbReference type="Proteomes" id="UP000674318"/>
    </source>
</evidence>
<comment type="subunit">
    <text evidence="5">Binds to RNA polymerase II (RNAPII).</text>
</comment>
<organism evidence="6 7">
    <name type="scientific">Porcisia hertigi</name>
    <dbReference type="NCBI Taxonomy" id="2761500"/>
    <lineage>
        <taxon>Eukaryota</taxon>
        <taxon>Discoba</taxon>
        <taxon>Euglenozoa</taxon>
        <taxon>Kinetoplastea</taxon>
        <taxon>Metakinetoplastina</taxon>
        <taxon>Trypanosomatida</taxon>
        <taxon>Trypanosomatidae</taxon>
        <taxon>Leishmaniinae</taxon>
        <taxon>Porcisia</taxon>
    </lineage>
</organism>
<evidence type="ECO:0000256" key="4">
    <source>
        <dbReference type="ARBA" id="ARBA00023134"/>
    </source>
</evidence>
<dbReference type="Gene3D" id="3.40.50.300">
    <property type="entry name" value="P-loop containing nucleotide triphosphate hydrolases"/>
    <property type="match status" value="1"/>
</dbReference>
<sequence length="335" mass="37334">MFGELVCGPPGSGKTTYCEGKRQFLSVYDPTRPVVLLNLDPANEDVFPYPCDVDIRELVDHATVMQEEGLGPNGTYLFCAAVMQANVDWVITKVEEAVERRVQEVLATSLNAGPGGSSATAGVKPLRAPYLLIDCPGQVEFYIHAQVMPILTRALAKRLQCSLCTVHLVDAGIATRDLPTYVSSCVLSLTTMIDHELPHVNVLSKWDTLPADVLEETGDDGETYLNASAMLSDNNMDRLWRRQLQRRRYEHRMAQHFVTAAQPVPRLTPAERVEDAQLADLDLAKHCGRVYRYTRLLMDVVEGYGLVGYVPLDVQSQEMMLRLTQEVDNAMGNFF</sequence>
<dbReference type="SUPFAM" id="SSF52540">
    <property type="entry name" value="P-loop containing nucleoside triphosphate hydrolases"/>
    <property type="match status" value="1"/>
</dbReference>
<keyword evidence="4 5" id="KW-0342">GTP-binding</keyword>
<evidence type="ECO:0000256" key="2">
    <source>
        <dbReference type="ARBA" id="ARBA00022741"/>
    </source>
</evidence>
<dbReference type="OrthoDB" id="5839at2759"/>
<proteinExistence type="inferred from homology"/>
<comment type="caution">
    <text evidence="6">The sequence shown here is derived from an EMBL/GenBank/DDBJ whole genome shotgun (WGS) entry which is preliminary data.</text>
</comment>
<keyword evidence="2 5" id="KW-0547">Nucleotide-binding</keyword>
<dbReference type="GO" id="GO:0005737">
    <property type="term" value="C:cytoplasm"/>
    <property type="evidence" value="ECO:0007669"/>
    <property type="project" value="TreeGrafter"/>
</dbReference>
<dbReference type="AlphaFoldDB" id="A0A836HL38"/>
<evidence type="ECO:0000256" key="5">
    <source>
        <dbReference type="RuleBase" id="RU365059"/>
    </source>
</evidence>
<dbReference type="GO" id="GO:0003924">
    <property type="term" value="F:GTPase activity"/>
    <property type="evidence" value="ECO:0007669"/>
    <property type="project" value="TreeGrafter"/>
</dbReference>
<keyword evidence="7" id="KW-1185">Reference proteome</keyword>
<evidence type="ECO:0000256" key="3">
    <source>
        <dbReference type="ARBA" id="ARBA00022801"/>
    </source>
</evidence>
<dbReference type="Proteomes" id="UP000674318">
    <property type="component" value="Unassembled WGS sequence"/>
</dbReference>
<comment type="function">
    <text evidence="5">Small GTPase required for proper localization of RNA polymerase II and III (RNAPII and RNAPIII). May act at an RNAP assembly step prior to nuclear import.</text>
</comment>
<dbReference type="Pfam" id="PF03029">
    <property type="entry name" value="ATP_bind_1"/>
    <property type="match status" value="1"/>
</dbReference>
<dbReference type="InterPro" id="IPR027417">
    <property type="entry name" value="P-loop_NTPase"/>
</dbReference>